<dbReference type="RefSeq" id="WP_156998884.1">
    <property type="nucleotide sequence ID" value="NZ_BAAANU010000054.1"/>
</dbReference>
<evidence type="ECO:0000313" key="2">
    <source>
        <dbReference type="Proteomes" id="UP001139722"/>
    </source>
</evidence>
<sequence>MNEAIRIARSARRHRVGVRHMIAALAHEVARSEGGDAVRVIGIDDRGVELELVLVPDDRRDGWTIIHAMPTAYRRNP</sequence>
<dbReference type="AlphaFoldDB" id="A0A9X2KDP1"/>
<comment type="caution">
    <text evidence="1">The sequence shown here is derived from an EMBL/GenBank/DDBJ whole genome shotgun (WGS) entry which is preliminary data.</text>
</comment>
<name>A0A9X2KDP1_9MICO</name>
<dbReference type="Proteomes" id="UP001139722">
    <property type="component" value="Unassembled WGS sequence"/>
</dbReference>
<dbReference type="OrthoDB" id="5190387at2"/>
<keyword evidence="2" id="KW-1185">Reference proteome</keyword>
<reference evidence="1" key="1">
    <citation type="submission" date="2022-06" db="EMBL/GenBank/DDBJ databases">
        <title>Sequencing the genomes of 1000 actinobacteria strains.</title>
        <authorList>
            <person name="Klenk H.-P."/>
        </authorList>
    </citation>
    <scope>NUCLEOTIDE SEQUENCE</scope>
    <source>
        <strain evidence="1">DSM 22016</strain>
    </source>
</reference>
<evidence type="ECO:0000313" key="1">
    <source>
        <dbReference type="EMBL" id="MCP2369777.1"/>
    </source>
</evidence>
<protein>
    <submittedName>
        <fullName evidence="1">Uncharacterized protein</fullName>
    </submittedName>
</protein>
<dbReference type="EMBL" id="JAMZDY010000001">
    <property type="protein sequence ID" value="MCP2369777.1"/>
    <property type="molecule type" value="Genomic_DNA"/>
</dbReference>
<organism evidence="1 2">
    <name type="scientific">Agromyces terreus</name>
    <dbReference type="NCBI Taxonomy" id="424795"/>
    <lineage>
        <taxon>Bacteria</taxon>
        <taxon>Bacillati</taxon>
        <taxon>Actinomycetota</taxon>
        <taxon>Actinomycetes</taxon>
        <taxon>Micrococcales</taxon>
        <taxon>Microbacteriaceae</taxon>
        <taxon>Agromyces</taxon>
    </lineage>
</organism>
<gene>
    <name evidence="1" type="ORF">BJ978_000453</name>
</gene>
<accession>A0A9X2KDP1</accession>
<proteinExistence type="predicted"/>